<gene>
    <name evidence="2" type="ORF">AB0I48_19205</name>
</gene>
<evidence type="ECO:0000313" key="3">
    <source>
        <dbReference type="Proteomes" id="UP001551695"/>
    </source>
</evidence>
<accession>A0ABV3FWY8</accession>
<proteinExistence type="predicted"/>
<protein>
    <submittedName>
        <fullName evidence="2">Uncharacterized protein</fullName>
    </submittedName>
</protein>
<reference evidence="2 3" key="1">
    <citation type="submission" date="2024-06" db="EMBL/GenBank/DDBJ databases">
        <title>The Natural Products Discovery Center: Release of the First 8490 Sequenced Strains for Exploring Actinobacteria Biosynthetic Diversity.</title>
        <authorList>
            <person name="Kalkreuter E."/>
            <person name="Kautsar S.A."/>
            <person name="Yang D."/>
            <person name="Bader C.D."/>
            <person name="Teijaro C.N."/>
            <person name="Fluegel L."/>
            <person name="Davis C.M."/>
            <person name="Simpson J.R."/>
            <person name="Lauterbach L."/>
            <person name="Steele A.D."/>
            <person name="Gui C."/>
            <person name="Meng S."/>
            <person name="Li G."/>
            <person name="Viehrig K."/>
            <person name="Ye F."/>
            <person name="Su P."/>
            <person name="Kiefer A.F."/>
            <person name="Nichols A."/>
            <person name="Cepeda A.J."/>
            <person name="Yan W."/>
            <person name="Fan B."/>
            <person name="Jiang Y."/>
            <person name="Adhikari A."/>
            <person name="Zheng C.-J."/>
            <person name="Schuster L."/>
            <person name="Cowan T.M."/>
            <person name="Smanski M.J."/>
            <person name="Chevrette M.G."/>
            <person name="De Carvalho L.P.S."/>
            <person name="Shen B."/>
        </authorList>
    </citation>
    <scope>NUCLEOTIDE SEQUENCE [LARGE SCALE GENOMIC DNA]</scope>
    <source>
        <strain evidence="2 3">NPDC050403</strain>
    </source>
</reference>
<keyword evidence="3" id="KW-1185">Reference proteome</keyword>
<organism evidence="2 3">
    <name type="scientific">Nocardia aurea</name>
    <dbReference type="NCBI Taxonomy" id="2144174"/>
    <lineage>
        <taxon>Bacteria</taxon>
        <taxon>Bacillati</taxon>
        <taxon>Actinomycetota</taxon>
        <taxon>Actinomycetes</taxon>
        <taxon>Mycobacteriales</taxon>
        <taxon>Nocardiaceae</taxon>
        <taxon>Nocardia</taxon>
    </lineage>
</organism>
<evidence type="ECO:0000256" key="1">
    <source>
        <dbReference type="SAM" id="MobiDB-lite"/>
    </source>
</evidence>
<feature type="region of interest" description="Disordered" evidence="1">
    <location>
        <begin position="1"/>
        <end position="47"/>
    </location>
</feature>
<comment type="caution">
    <text evidence="2">The sequence shown here is derived from an EMBL/GenBank/DDBJ whole genome shotgun (WGS) entry which is preliminary data.</text>
</comment>
<name>A0ABV3FWY8_9NOCA</name>
<dbReference type="RefSeq" id="WP_357785432.1">
    <property type="nucleotide sequence ID" value="NZ_JBFAKC010000008.1"/>
</dbReference>
<evidence type="ECO:0000313" key="2">
    <source>
        <dbReference type="EMBL" id="MEV0709696.1"/>
    </source>
</evidence>
<feature type="compositionally biased region" description="Polar residues" evidence="1">
    <location>
        <begin position="1"/>
        <end position="11"/>
    </location>
</feature>
<sequence>MISGKTPGSVTDEQEISVGAKRDHRRPPQQIDGPPLGIGPHLDLLDPIQDHPELVPVEHRVAGPPDASHRIGVGLRCAQPQQRFVRIVTEAVYLGMVDVLHDDVQCHPIPSRRPQARRDAG</sequence>
<dbReference type="EMBL" id="JBFAKC010000008">
    <property type="protein sequence ID" value="MEV0709696.1"/>
    <property type="molecule type" value="Genomic_DNA"/>
</dbReference>
<dbReference type="Proteomes" id="UP001551695">
    <property type="component" value="Unassembled WGS sequence"/>
</dbReference>